<dbReference type="CDD" id="cd00081">
    <property type="entry name" value="Hint"/>
    <property type="match status" value="1"/>
</dbReference>
<reference evidence="2 3" key="1">
    <citation type="submission" date="2019-08" db="EMBL/GenBank/DDBJ databases">
        <title>In-depth cultivation of the pig gut microbiome towards novel bacterial diversity and tailored functional studies.</title>
        <authorList>
            <person name="Wylensek D."/>
            <person name="Hitch T.C.A."/>
            <person name="Clavel T."/>
        </authorList>
    </citation>
    <scope>NUCLEOTIDE SEQUENCE [LARGE SCALE GENOMIC DNA]</scope>
    <source>
        <strain evidence="2 3">LKV-178-WT-2C</strain>
    </source>
</reference>
<dbReference type="InterPro" id="IPR046462">
    <property type="entry name" value="TerL_nuclease"/>
</dbReference>
<dbReference type="PANTHER" id="PTHR41287">
    <property type="match status" value="1"/>
</dbReference>
<name>A0A6I2U0M2_9BACT</name>
<protein>
    <recommendedName>
        <fullName evidence="1">Hint domain-containing protein</fullName>
    </recommendedName>
</protein>
<organism evidence="2 3">
    <name type="scientific">Segatella copri</name>
    <dbReference type="NCBI Taxonomy" id="165179"/>
    <lineage>
        <taxon>Bacteria</taxon>
        <taxon>Pseudomonadati</taxon>
        <taxon>Bacteroidota</taxon>
        <taxon>Bacteroidia</taxon>
        <taxon>Bacteroidales</taxon>
        <taxon>Prevotellaceae</taxon>
        <taxon>Segatella</taxon>
    </lineage>
</organism>
<dbReference type="InterPro" id="IPR027417">
    <property type="entry name" value="P-loop_NTPase"/>
</dbReference>
<dbReference type="InterPro" id="IPR046461">
    <property type="entry name" value="TerL_ATPase"/>
</dbReference>
<dbReference type="RefSeq" id="WP_154482446.1">
    <property type="nucleotide sequence ID" value="NZ_VUNF01000028.1"/>
</dbReference>
<dbReference type="AlphaFoldDB" id="A0A6I2U0M2"/>
<comment type="caution">
    <text evidence="2">The sequence shown here is derived from an EMBL/GenBank/DDBJ whole genome shotgun (WGS) entry which is preliminary data.</text>
</comment>
<dbReference type="Pfam" id="PF03354">
    <property type="entry name" value="TerL_ATPase"/>
    <property type="match status" value="2"/>
</dbReference>
<dbReference type="Gene3D" id="2.170.16.10">
    <property type="entry name" value="Hedgehog/Intein (Hint) domain"/>
    <property type="match status" value="1"/>
</dbReference>
<gene>
    <name evidence="2" type="ORF">FYJ72_12240</name>
</gene>
<dbReference type="EMBL" id="VUNF01000028">
    <property type="protein sequence ID" value="MST78412.1"/>
    <property type="molecule type" value="Genomic_DNA"/>
</dbReference>
<dbReference type="SUPFAM" id="SSF51294">
    <property type="entry name" value="Hedgehog/intein (Hint) domain"/>
    <property type="match status" value="1"/>
</dbReference>
<evidence type="ECO:0000259" key="1">
    <source>
        <dbReference type="SMART" id="SM00306"/>
    </source>
</evidence>
<evidence type="ECO:0000313" key="2">
    <source>
        <dbReference type="EMBL" id="MST78412.1"/>
    </source>
</evidence>
<dbReference type="SMART" id="SM00306">
    <property type="entry name" value="HintN"/>
    <property type="match status" value="1"/>
</dbReference>
<dbReference type="GO" id="GO:0004519">
    <property type="term" value="F:endonuclease activity"/>
    <property type="evidence" value="ECO:0007669"/>
    <property type="project" value="InterPro"/>
</dbReference>
<dbReference type="Gene3D" id="3.40.50.300">
    <property type="entry name" value="P-loop containing nucleotide triphosphate hydrolases"/>
    <property type="match status" value="1"/>
</dbReference>
<dbReference type="Proteomes" id="UP000450161">
    <property type="component" value="Unassembled WGS sequence"/>
</dbReference>
<dbReference type="Gene3D" id="3.30.420.240">
    <property type="match status" value="1"/>
</dbReference>
<dbReference type="InterPro" id="IPR005021">
    <property type="entry name" value="Terminase_largesu-like"/>
</dbReference>
<evidence type="ECO:0000313" key="3">
    <source>
        <dbReference type="Proteomes" id="UP000450161"/>
    </source>
</evidence>
<sequence length="693" mass="79483">MMRELEKEIKDKKYTQYADDIISGKIPSCKYVKMACERYLSWFEKDDRYFDAEAVEKVITFISKLKHFTGKYNNQPFLLEPWQKFIIYNLFGWKKKKDNLRLIRNFYLELGRKNGKALDISTKIPTPNGYTTMGDLKVGDEVFDKDGNITKVTFVTPIKYNHKCYEVTFSDGEKIIADEEHNWLVDRWHKNNFHVETTKEIINKGYDVVTVPLVKGKGVKEIVAIRAVKSVPVRCITVDSPSHTYLCGEKMTVTHNTSLVAAIFLYLLICDGEANPSLILSANSFRQSQIMYSMCSNYLRSIDQKGKYFRRYRDRILFPKNDGKIQTVASEPQKLDGENCSAFACDELHEAVDSKMWDVLATSCGSRDQSLGVAVTTAGFNKNGYCYQFRKSNIEVLEGKKTDDTLFCLIYTLDEEDDWCDESNWIKANPNLNVSVKEEFIEQQVNQAQNNPTQEVSVRTKLLNQWLDSSSSWIPMSFVDKSFAKVELEEFRDEYCYVGVDLGSVSDLTAVSVMIPKDDKIYVKNWAFVPEAAMDGTPNSMRYRQFRNQGDLIVTDGNVCDYDRIIKLLEDIQEVCPIRKIAYDQWNATQWAIEMTEKGFPLLPFSQSISSMNRPIKELQRLFLQGKIILDNNQVTRFCLGNCVAVIDNHENVALGKESYEQKIDVAVAMADAVGAYLSENHYDGSLIDSITF</sequence>
<dbReference type="PANTHER" id="PTHR41287:SF1">
    <property type="entry name" value="PROTEIN YMFN"/>
    <property type="match status" value="1"/>
</dbReference>
<proteinExistence type="predicted"/>
<accession>A0A6I2U0M2</accession>
<dbReference type="Pfam" id="PF20441">
    <property type="entry name" value="TerL_nuclease"/>
    <property type="match status" value="1"/>
</dbReference>
<feature type="domain" description="Hint" evidence="1">
    <location>
        <begin position="115"/>
        <end position="212"/>
    </location>
</feature>
<dbReference type="InterPro" id="IPR036844">
    <property type="entry name" value="Hint_dom_sf"/>
</dbReference>
<dbReference type="InterPro" id="IPR003587">
    <property type="entry name" value="Hint_dom_N"/>
</dbReference>